<dbReference type="InterPro" id="IPR032675">
    <property type="entry name" value="LRR_dom_sf"/>
</dbReference>
<accession>A0A8H4X6X3</accession>
<name>A0A8H4X6X3_9HYPO</name>
<evidence type="ECO:0008006" key="3">
    <source>
        <dbReference type="Google" id="ProtNLM"/>
    </source>
</evidence>
<sequence length="579" mass="65285">MAPTSLLSLVFNGSRKKANKDNDGERTEPSPVSIAMRTMQPVDPTRPSLAGLSDDLILCILEIMQDASPSSTRNCMLVCSSLYHYARQIQYRELSIDVDSQYSIICLENDSKDNLLPSVRTLSVSGNTQLPSTLNESIRKMTGLRNVEWSAATITKPILQTLQSSSRTKLEVSITDDTRHLLLDVVGSTALVSLSVDITYDTAEDCMQVTQPLKQVLLSCPNLRSLSLNLARPPQGCVAIDPPAQYIGIGFAAGEKPPPLQELRISSYPWGYKPADPNGVGVNCIGYPEEGLEMDYWVNQFDWSRLTRFEDVSFIFAHKVVQKLTALKHVRFTYGMSVIDKEFFEMVPSALESIDVPTLDCPGINGLKQHAASLRSLYIQQQQLTMEQWRESLISDDNLTLMCKSLPQLREVGIGIARDENDWPYTTLDILITLPQLQSLELWFELGNAPPRPYLTMESAYELSDYLSKRSSTLSNLRLHSGFPLPLGYSDFMIDEWNWSRQNSATFECQHAERDDDAARGEFRVRCPTLSDQLNRKAYCIVKGQEELKDLTEYGVDFRVALQGPIPFQEWMDLWHGKR</sequence>
<protein>
    <recommendedName>
        <fullName evidence="3">F-box domain-containing protein</fullName>
    </recommendedName>
</protein>
<dbReference type="Proteomes" id="UP000622797">
    <property type="component" value="Unassembled WGS sequence"/>
</dbReference>
<reference evidence="1" key="1">
    <citation type="journal article" date="2020" name="BMC Genomics">
        <title>Correction to: Identification and distribution of gene clusters required for synthesis of sphingolipid metabolism inhibitors in diverse species of the filamentous fungus Fusarium.</title>
        <authorList>
            <person name="Kim H.S."/>
            <person name="Lohmar J.M."/>
            <person name="Busman M."/>
            <person name="Brown D.W."/>
            <person name="Naumann T.A."/>
            <person name="Divon H.H."/>
            <person name="Lysoe E."/>
            <person name="Uhlig S."/>
            <person name="Proctor R.H."/>
        </authorList>
    </citation>
    <scope>NUCLEOTIDE SEQUENCE</scope>
    <source>
        <strain evidence="1">NRRL 20472</strain>
    </source>
</reference>
<dbReference type="OrthoDB" id="3945550at2759"/>
<evidence type="ECO:0000313" key="2">
    <source>
        <dbReference type="Proteomes" id="UP000622797"/>
    </source>
</evidence>
<comment type="caution">
    <text evidence="1">The sequence shown here is derived from an EMBL/GenBank/DDBJ whole genome shotgun (WGS) entry which is preliminary data.</text>
</comment>
<dbReference type="SUPFAM" id="SSF52047">
    <property type="entry name" value="RNI-like"/>
    <property type="match status" value="1"/>
</dbReference>
<dbReference type="AlphaFoldDB" id="A0A8H4X6X3"/>
<organism evidence="1 2">
    <name type="scientific">Fusarium sarcochroum</name>
    <dbReference type="NCBI Taxonomy" id="1208366"/>
    <lineage>
        <taxon>Eukaryota</taxon>
        <taxon>Fungi</taxon>
        <taxon>Dikarya</taxon>
        <taxon>Ascomycota</taxon>
        <taxon>Pezizomycotina</taxon>
        <taxon>Sordariomycetes</taxon>
        <taxon>Hypocreomycetidae</taxon>
        <taxon>Hypocreales</taxon>
        <taxon>Nectriaceae</taxon>
        <taxon>Fusarium</taxon>
        <taxon>Fusarium lateritium species complex</taxon>
    </lineage>
</organism>
<dbReference type="EMBL" id="JABEXW010000467">
    <property type="protein sequence ID" value="KAF4963515.1"/>
    <property type="molecule type" value="Genomic_DNA"/>
</dbReference>
<keyword evidence="2" id="KW-1185">Reference proteome</keyword>
<dbReference type="Gene3D" id="3.80.10.10">
    <property type="entry name" value="Ribonuclease Inhibitor"/>
    <property type="match status" value="1"/>
</dbReference>
<gene>
    <name evidence="1" type="ORF">FSARC_8482</name>
</gene>
<reference evidence="1" key="2">
    <citation type="submission" date="2020-05" db="EMBL/GenBank/DDBJ databases">
        <authorList>
            <person name="Kim H.-S."/>
            <person name="Proctor R.H."/>
            <person name="Brown D.W."/>
        </authorList>
    </citation>
    <scope>NUCLEOTIDE SEQUENCE</scope>
    <source>
        <strain evidence="1">NRRL 20472</strain>
    </source>
</reference>
<evidence type="ECO:0000313" key="1">
    <source>
        <dbReference type="EMBL" id="KAF4963515.1"/>
    </source>
</evidence>
<proteinExistence type="predicted"/>